<accession>A0A1J5NBG5</accession>
<evidence type="ECO:0000259" key="1">
    <source>
        <dbReference type="PROSITE" id="PS51186"/>
    </source>
</evidence>
<dbReference type="EMBL" id="LKAQ01000004">
    <property type="protein sequence ID" value="OIQ49073.1"/>
    <property type="molecule type" value="Genomic_DNA"/>
</dbReference>
<comment type="caution">
    <text evidence="2">The sequence shown here is derived from an EMBL/GenBank/DDBJ whole genome shotgun (WGS) entry which is preliminary data.</text>
</comment>
<evidence type="ECO:0000313" key="2">
    <source>
        <dbReference type="EMBL" id="OIQ49073.1"/>
    </source>
</evidence>
<feature type="domain" description="N-acetyltransferase" evidence="1">
    <location>
        <begin position="7"/>
        <end position="143"/>
    </location>
</feature>
<dbReference type="PANTHER" id="PTHR43233">
    <property type="entry name" value="FAMILY N-ACETYLTRANSFERASE, PUTATIVE (AFU_ORTHOLOGUE AFUA_6G03350)-RELATED"/>
    <property type="match status" value="1"/>
</dbReference>
<protein>
    <submittedName>
        <fullName evidence="2">Acetyltransferase (GNAT) family protein</fullName>
    </submittedName>
</protein>
<dbReference type="CDD" id="cd04301">
    <property type="entry name" value="NAT_SF"/>
    <property type="match status" value="1"/>
</dbReference>
<dbReference type="Pfam" id="PF13673">
    <property type="entry name" value="Acetyltransf_10"/>
    <property type="match status" value="1"/>
</dbReference>
<reference evidence="2 3" key="1">
    <citation type="submission" date="2015-09" db="EMBL/GenBank/DDBJ databases">
        <title>Genome of Desulfovibrio dechloracetivorans BerOc1, a mercury methylating strain isolated from highly hydrocarbons and metals contaminated coastal sediments.</title>
        <authorList>
            <person name="Goni Urriza M."/>
            <person name="Gassie C."/>
            <person name="Bouchez O."/>
            <person name="Klopp C."/>
            <person name="Ranchou-Peyruse A."/>
            <person name="Remy G."/>
        </authorList>
    </citation>
    <scope>NUCLEOTIDE SEQUENCE [LARGE SCALE GENOMIC DNA]</scope>
    <source>
        <strain evidence="2 3">BerOc1</strain>
    </source>
</reference>
<organism evidence="2 3">
    <name type="scientific">Pseudodesulfovibrio hydrargyri</name>
    <dbReference type="NCBI Taxonomy" id="2125990"/>
    <lineage>
        <taxon>Bacteria</taxon>
        <taxon>Pseudomonadati</taxon>
        <taxon>Thermodesulfobacteriota</taxon>
        <taxon>Desulfovibrionia</taxon>
        <taxon>Desulfovibrionales</taxon>
        <taxon>Desulfovibrionaceae</taxon>
    </lineage>
</organism>
<dbReference type="RefSeq" id="WP_071547010.1">
    <property type="nucleotide sequence ID" value="NZ_LKAQ01000004.1"/>
</dbReference>
<dbReference type="OrthoDB" id="9775804at2"/>
<dbReference type="InterPro" id="IPR000182">
    <property type="entry name" value="GNAT_dom"/>
</dbReference>
<dbReference type="AlphaFoldDB" id="A0A1J5NBG5"/>
<evidence type="ECO:0000313" key="3">
    <source>
        <dbReference type="Proteomes" id="UP000181901"/>
    </source>
</evidence>
<gene>
    <name evidence="2" type="ORF">BerOc1_00993</name>
</gene>
<dbReference type="Proteomes" id="UP000181901">
    <property type="component" value="Unassembled WGS sequence"/>
</dbReference>
<dbReference type="InterPro" id="IPR016181">
    <property type="entry name" value="Acyl_CoA_acyltransferase"/>
</dbReference>
<dbReference type="PROSITE" id="PS51186">
    <property type="entry name" value="GNAT"/>
    <property type="match status" value="1"/>
</dbReference>
<sequence length="143" mass="15929">MSKDITLTFETDGIDWVEAASIFERAPLGTREPDVLRRTFENSDLTCFAWEGPTMVGIARALSDRTVHSVIYDLCMLPECQGKGLGTRMMEAMLERLGTPGVVLWSVPGKEPFYARFGFKPMLTAMARFEDPERSAAGGYIIL</sequence>
<dbReference type="SUPFAM" id="SSF55729">
    <property type="entry name" value="Acyl-CoA N-acyltransferases (Nat)"/>
    <property type="match status" value="1"/>
</dbReference>
<keyword evidence="3" id="KW-1185">Reference proteome</keyword>
<name>A0A1J5NBG5_9BACT</name>
<dbReference type="Gene3D" id="3.40.630.30">
    <property type="match status" value="1"/>
</dbReference>
<proteinExistence type="predicted"/>
<dbReference type="PANTHER" id="PTHR43233:SF1">
    <property type="entry name" value="FAMILY N-ACETYLTRANSFERASE, PUTATIVE (AFU_ORTHOLOGUE AFUA_6G03350)-RELATED"/>
    <property type="match status" value="1"/>
</dbReference>
<keyword evidence="2" id="KW-0808">Transferase</keyword>
<dbReference type="InterPro" id="IPR053144">
    <property type="entry name" value="Acetyltransferase_Butenolide"/>
</dbReference>
<dbReference type="GO" id="GO:0016747">
    <property type="term" value="F:acyltransferase activity, transferring groups other than amino-acyl groups"/>
    <property type="evidence" value="ECO:0007669"/>
    <property type="project" value="InterPro"/>
</dbReference>